<evidence type="ECO:0000313" key="2">
    <source>
        <dbReference type="Proteomes" id="UP000708576"/>
    </source>
</evidence>
<sequence length="131" mass="14902">MIEYNELRKIAFARFKDAKTLHSQGRYNGASYLCGYAVEVKLKARICKNLNWSGFPSTNAEFKGLSSFKTHNLDILLSLSGKEAELKSRLLAEWSIIQEWDPEARYSPVSSVSREDSQERIDAVHSLIAFI</sequence>
<dbReference type="Gene3D" id="1.20.120.330">
    <property type="entry name" value="Nucleotidyltransferases domain 2"/>
    <property type="match status" value="1"/>
</dbReference>
<organism evidence="1 2">
    <name type="scientific">Carboxylicivirga linearis</name>
    <dbReference type="NCBI Taxonomy" id="1628157"/>
    <lineage>
        <taxon>Bacteria</taxon>
        <taxon>Pseudomonadati</taxon>
        <taxon>Bacteroidota</taxon>
        <taxon>Bacteroidia</taxon>
        <taxon>Marinilabiliales</taxon>
        <taxon>Marinilabiliaceae</taxon>
        <taxon>Carboxylicivirga</taxon>
    </lineage>
</organism>
<dbReference type="EMBL" id="JAGUCO010000008">
    <property type="protein sequence ID" value="MBS2099134.1"/>
    <property type="molecule type" value="Genomic_DNA"/>
</dbReference>
<comment type="caution">
    <text evidence="1">The sequence shown here is derived from an EMBL/GenBank/DDBJ whole genome shotgun (WGS) entry which is preliminary data.</text>
</comment>
<proteinExistence type="predicted"/>
<evidence type="ECO:0000313" key="1">
    <source>
        <dbReference type="EMBL" id="MBS2099134.1"/>
    </source>
</evidence>
<dbReference type="Proteomes" id="UP000708576">
    <property type="component" value="Unassembled WGS sequence"/>
</dbReference>
<accession>A0ABS5JW60</accession>
<gene>
    <name evidence="1" type="ORF">KEM10_12655</name>
</gene>
<evidence type="ECO:0008006" key="3">
    <source>
        <dbReference type="Google" id="ProtNLM"/>
    </source>
</evidence>
<keyword evidence="2" id="KW-1185">Reference proteome</keyword>
<reference evidence="1 2" key="1">
    <citation type="journal article" date="2015" name="Int. J. Syst. Evol. Microbiol.">
        <title>Carboxylicivirga linearis sp. nov., isolated from a sea cucumber culture pond.</title>
        <authorList>
            <person name="Wang F.Q."/>
            <person name="Zhou Y.X."/>
            <person name="Lin X.Z."/>
            <person name="Chen G.J."/>
            <person name="Du Z.J."/>
        </authorList>
    </citation>
    <scope>NUCLEOTIDE SEQUENCE [LARGE SCALE GENOMIC DNA]</scope>
    <source>
        <strain evidence="1 2">FB218</strain>
    </source>
</reference>
<dbReference type="SUPFAM" id="SSF81593">
    <property type="entry name" value="Nucleotidyltransferase substrate binding subunit/domain"/>
    <property type="match status" value="1"/>
</dbReference>
<dbReference type="RefSeq" id="WP_212216377.1">
    <property type="nucleotide sequence ID" value="NZ_JAGUCO010000008.1"/>
</dbReference>
<name>A0ABS5JW60_9BACT</name>
<protein>
    <recommendedName>
        <fullName evidence="3">HEPN domain-containing protein</fullName>
    </recommendedName>
</protein>